<dbReference type="Proteomes" id="UP000315095">
    <property type="component" value="Unassembled WGS sequence"/>
</dbReference>
<keyword evidence="2" id="KW-1185">Reference proteome</keyword>
<proteinExistence type="predicted"/>
<organism evidence="1 2">
    <name type="scientific">Komagataeibacter diospyri</name>
    <dbReference type="NCBI Taxonomy" id="1932662"/>
    <lineage>
        <taxon>Bacteria</taxon>
        <taxon>Pseudomonadati</taxon>
        <taxon>Pseudomonadota</taxon>
        <taxon>Alphaproteobacteria</taxon>
        <taxon>Acetobacterales</taxon>
        <taxon>Acetobacteraceae</taxon>
        <taxon>Komagataeibacter</taxon>
    </lineage>
</organism>
<comment type="caution">
    <text evidence="1">The sequence shown here is derived from an EMBL/GenBank/DDBJ whole genome shotgun (WGS) entry which is preliminary data.</text>
</comment>
<evidence type="ECO:0000313" key="2">
    <source>
        <dbReference type="Proteomes" id="UP000315095"/>
    </source>
</evidence>
<dbReference type="AlphaFoldDB" id="A0A4P5NTL2"/>
<dbReference type="EMBL" id="BDLU01000034">
    <property type="protein sequence ID" value="GCE83514.1"/>
    <property type="molecule type" value="Genomic_DNA"/>
</dbReference>
<accession>A0A4P5NTL2</accession>
<protein>
    <submittedName>
        <fullName evidence="1">Uncharacterized protein</fullName>
    </submittedName>
</protein>
<name>A0A4P5NTL2_9PROT</name>
<dbReference type="RefSeq" id="WP_227002418.1">
    <property type="nucleotide sequence ID" value="NZ_BDLU01000034.1"/>
</dbReference>
<gene>
    <name evidence="1" type="ORF">MSKU9_1655</name>
</gene>
<sequence length="66" mass="7518">MARRKKSMIPDDVLDQVLAGRVVRTMSDALGTVRNFVFRRLIAKGEAALPEVSSLWCMDHLFDRQV</sequence>
<reference evidence="2" key="1">
    <citation type="submission" date="2017-01" db="EMBL/GenBank/DDBJ databases">
        <title>Komagataeibacter sp. MSKU9 whole genome sequencing project.</title>
        <authorList>
            <person name="Matsutani M."/>
            <person name="Naloka K."/>
            <person name="Theeragool G."/>
            <person name="Yakushi T."/>
            <person name="Matsushita K."/>
        </authorList>
    </citation>
    <scope>NUCLEOTIDE SEQUENCE [LARGE SCALE GENOMIC DNA]</scope>
    <source>
        <strain evidence="2">MSKU9</strain>
    </source>
</reference>
<evidence type="ECO:0000313" key="1">
    <source>
        <dbReference type="EMBL" id="GCE83514.1"/>
    </source>
</evidence>